<evidence type="ECO:0000313" key="2">
    <source>
        <dbReference type="Proteomes" id="UP000053286"/>
    </source>
</evidence>
<accession>A0A087R235</accession>
<reference evidence="1 2" key="1">
    <citation type="submission" date="2014-04" db="EMBL/GenBank/DDBJ databases">
        <title>Genome evolution of avian class.</title>
        <authorList>
            <person name="Zhang G."/>
            <person name="Li C."/>
        </authorList>
    </citation>
    <scope>NUCLEOTIDE SEQUENCE [LARGE SCALE GENOMIC DNA]</scope>
    <source>
        <strain evidence="1">BGI_AS27</strain>
    </source>
</reference>
<gene>
    <name evidence="1" type="ORF">AS27_08451</name>
</gene>
<dbReference type="Proteomes" id="UP000053286">
    <property type="component" value="Unassembled WGS sequence"/>
</dbReference>
<sequence>LLFICRSWKSLTWITGRTSEDPVCGKIPGLFRSNGGRLSVSRESD</sequence>
<dbReference type="EMBL" id="KL226053">
    <property type="protein sequence ID" value="KFM07539.1"/>
    <property type="molecule type" value="Genomic_DNA"/>
</dbReference>
<evidence type="ECO:0000313" key="1">
    <source>
        <dbReference type="EMBL" id="KFM07539.1"/>
    </source>
</evidence>
<keyword evidence="2" id="KW-1185">Reference proteome</keyword>
<feature type="non-terminal residue" evidence="1">
    <location>
        <position position="45"/>
    </location>
</feature>
<name>A0A087R235_APTFO</name>
<organism evidence="1 2">
    <name type="scientific">Aptenodytes forsteri</name>
    <name type="common">Emperor penguin</name>
    <dbReference type="NCBI Taxonomy" id="9233"/>
    <lineage>
        <taxon>Eukaryota</taxon>
        <taxon>Metazoa</taxon>
        <taxon>Chordata</taxon>
        <taxon>Craniata</taxon>
        <taxon>Vertebrata</taxon>
        <taxon>Euteleostomi</taxon>
        <taxon>Archelosauria</taxon>
        <taxon>Archosauria</taxon>
        <taxon>Dinosauria</taxon>
        <taxon>Saurischia</taxon>
        <taxon>Theropoda</taxon>
        <taxon>Coelurosauria</taxon>
        <taxon>Aves</taxon>
        <taxon>Neognathae</taxon>
        <taxon>Neoaves</taxon>
        <taxon>Aequornithes</taxon>
        <taxon>Sphenisciformes</taxon>
        <taxon>Spheniscidae</taxon>
        <taxon>Aptenodytes</taxon>
    </lineage>
</organism>
<dbReference type="AlphaFoldDB" id="A0A087R235"/>
<proteinExistence type="predicted"/>
<protein>
    <submittedName>
        <fullName evidence="1">Uncharacterized protein</fullName>
    </submittedName>
</protein>
<feature type="non-terminal residue" evidence="1">
    <location>
        <position position="1"/>
    </location>
</feature>